<keyword evidence="3" id="KW-1185">Reference proteome</keyword>
<dbReference type="Proteomes" id="UP000306038">
    <property type="component" value="Unassembled WGS sequence"/>
</dbReference>
<keyword evidence="1" id="KW-0812">Transmembrane</keyword>
<dbReference type="RefSeq" id="WP_136522428.1">
    <property type="nucleotide sequence ID" value="NZ_SDLV01000025.1"/>
</dbReference>
<keyword evidence="1" id="KW-0472">Membrane</keyword>
<dbReference type="EMBL" id="SDLV01000025">
    <property type="protein sequence ID" value="THV58606.1"/>
    <property type="molecule type" value="Genomic_DNA"/>
</dbReference>
<accession>A0ABY2R629</accession>
<organism evidence="2 3">
    <name type="scientific">Chryseobacterium candidae</name>
    <dbReference type="NCBI Taxonomy" id="1978493"/>
    <lineage>
        <taxon>Bacteria</taxon>
        <taxon>Pseudomonadati</taxon>
        <taxon>Bacteroidota</taxon>
        <taxon>Flavobacteriia</taxon>
        <taxon>Flavobacteriales</taxon>
        <taxon>Weeksellaceae</taxon>
        <taxon>Chryseobacterium group</taxon>
        <taxon>Chryseobacterium</taxon>
    </lineage>
</organism>
<sequence>MISIEKVRLISLSLTFSLIILSISHFIAGILLPGRKLNFNHDFFAVLAIMVGLSANAQEKQQAKSSPVSFGVKTGFNGSTLTRGDGYEYDNNESGFSRLSVCEYSCF</sequence>
<evidence type="ECO:0000313" key="3">
    <source>
        <dbReference type="Proteomes" id="UP000306038"/>
    </source>
</evidence>
<name>A0ABY2R629_9FLAO</name>
<comment type="caution">
    <text evidence="2">The sequence shown here is derived from an EMBL/GenBank/DDBJ whole genome shotgun (WGS) entry which is preliminary data.</text>
</comment>
<keyword evidence="1" id="KW-1133">Transmembrane helix</keyword>
<proteinExistence type="predicted"/>
<evidence type="ECO:0000256" key="1">
    <source>
        <dbReference type="SAM" id="Phobius"/>
    </source>
</evidence>
<gene>
    <name evidence="2" type="ORF">EK417_13410</name>
</gene>
<feature type="transmembrane region" description="Helical" evidence="1">
    <location>
        <begin position="12"/>
        <end position="33"/>
    </location>
</feature>
<reference evidence="2 3" key="1">
    <citation type="submission" date="2019-01" db="EMBL/GenBank/DDBJ databases">
        <authorList>
            <person name="B I."/>
            <person name="Ch S."/>
            <person name="Ch V.R."/>
        </authorList>
    </citation>
    <scope>NUCLEOTIDE SEQUENCE [LARGE SCALE GENOMIC DNA]</scope>
    <source>
        <strain evidence="2 3">JC507</strain>
    </source>
</reference>
<protein>
    <submittedName>
        <fullName evidence="2">Uncharacterized protein</fullName>
    </submittedName>
</protein>
<evidence type="ECO:0000313" key="2">
    <source>
        <dbReference type="EMBL" id="THV58606.1"/>
    </source>
</evidence>